<protein>
    <recommendedName>
        <fullName evidence="1">DUF6968 domain-containing protein</fullName>
    </recommendedName>
</protein>
<evidence type="ECO:0000259" key="1">
    <source>
        <dbReference type="Pfam" id="PF22302"/>
    </source>
</evidence>
<feature type="domain" description="DUF6968" evidence="1">
    <location>
        <begin position="12"/>
        <end position="103"/>
    </location>
</feature>
<comment type="caution">
    <text evidence="2">The sequence shown here is derived from an EMBL/GenBank/DDBJ whole genome shotgun (WGS) entry which is preliminary data.</text>
</comment>
<gene>
    <name evidence="2" type="ORF">SCD92_19555</name>
</gene>
<dbReference type="Pfam" id="PF22302">
    <property type="entry name" value="DUF6968"/>
    <property type="match status" value="1"/>
</dbReference>
<accession>A0ABU4S6L9</accession>
<evidence type="ECO:0000313" key="3">
    <source>
        <dbReference type="Proteomes" id="UP001273505"/>
    </source>
</evidence>
<dbReference type="Proteomes" id="UP001273505">
    <property type="component" value="Unassembled WGS sequence"/>
</dbReference>
<name>A0ABU4S6L9_9GAMM</name>
<organism evidence="2 3">
    <name type="scientific">Gilvimarinus gilvus</name>
    <dbReference type="NCBI Taxonomy" id="3058038"/>
    <lineage>
        <taxon>Bacteria</taxon>
        <taxon>Pseudomonadati</taxon>
        <taxon>Pseudomonadota</taxon>
        <taxon>Gammaproteobacteria</taxon>
        <taxon>Cellvibrionales</taxon>
        <taxon>Cellvibrionaceae</taxon>
        <taxon>Gilvimarinus</taxon>
    </lineage>
</organism>
<dbReference type="InterPro" id="IPR054241">
    <property type="entry name" value="DUF6968"/>
</dbReference>
<dbReference type="EMBL" id="JAXAFO010000082">
    <property type="protein sequence ID" value="MDX6851568.1"/>
    <property type="molecule type" value="Genomic_DNA"/>
</dbReference>
<sequence>MTLTSKFSEVVATRELVFVSNDGAKDAYLVSVAKPEKDDGGIDFLCAHEVMSENFHKVVKIHGIDTFQAIELSIKSIASYLEYLERKNGGKFYFLGESGHCFPK</sequence>
<keyword evidence="3" id="KW-1185">Reference proteome</keyword>
<dbReference type="RefSeq" id="WP_302723671.1">
    <property type="nucleotide sequence ID" value="NZ_JAULRU010000673.1"/>
</dbReference>
<proteinExistence type="predicted"/>
<evidence type="ECO:0000313" key="2">
    <source>
        <dbReference type="EMBL" id="MDX6851568.1"/>
    </source>
</evidence>
<reference evidence="2 3" key="1">
    <citation type="submission" date="2023-11" db="EMBL/GenBank/DDBJ databases">
        <title>Gilvimarinus fulvus sp. nov., isolated from the surface of Kelp.</title>
        <authorList>
            <person name="Sun Y.Y."/>
            <person name="Gong Y."/>
            <person name="Du Z.J."/>
        </authorList>
    </citation>
    <scope>NUCLEOTIDE SEQUENCE [LARGE SCALE GENOMIC DNA]</scope>
    <source>
        <strain evidence="2 3">SDUM040013</strain>
    </source>
</reference>